<organism evidence="7 8">
    <name type="scientific">Macrostomum lignano</name>
    <dbReference type="NCBI Taxonomy" id="282301"/>
    <lineage>
        <taxon>Eukaryota</taxon>
        <taxon>Metazoa</taxon>
        <taxon>Spiralia</taxon>
        <taxon>Lophotrochozoa</taxon>
        <taxon>Platyhelminthes</taxon>
        <taxon>Rhabditophora</taxon>
        <taxon>Macrostomorpha</taxon>
        <taxon>Macrostomida</taxon>
        <taxon>Macrostomidae</taxon>
        <taxon>Macrostomum</taxon>
    </lineage>
</organism>
<evidence type="ECO:0000256" key="4">
    <source>
        <dbReference type="RuleBase" id="RU102079"/>
    </source>
</evidence>
<dbReference type="PANTHER" id="PTHR23348:SF16">
    <property type="entry name" value="LEUCINE RICH REPEAT FAMILY PROTEIN"/>
    <property type="match status" value="1"/>
</dbReference>
<comment type="subcellular location">
    <subcellularLocation>
        <location evidence="1">Nucleus</location>
    </subcellularLocation>
</comment>
<feature type="region of interest" description="Disordered" evidence="5">
    <location>
        <begin position="288"/>
        <end position="308"/>
    </location>
</feature>
<dbReference type="GO" id="GO:0030246">
    <property type="term" value="F:carbohydrate binding"/>
    <property type="evidence" value="ECO:0007669"/>
    <property type="project" value="UniProtKB-UniRule"/>
</dbReference>
<keyword evidence="2 4" id="KW-0430">Lectin</keyword>
<evidence type="ECO:0000256" key="3">
    <source>
        <dbReference type="ARBA" id="ARBA00023242"/>
    </source>
</evidence>
<evidence type="ECO:0000313" key="7">
    <source>
        <dbReference type="Proteomes" id="UP000095280"/>
    </source>
</evidence>
<proteinExistence type="predicted"/>
<evidence type="ECO:0000256" key="5">
    <source>
        <dbReference type="SAM" id="MobiDB-lite"/>
    </source>
</evidence>
<feature type="domain" description="Galectin" evidence="6">
    <location>
        <begin position="109"/>
        <end position="240"/>
    </location>
</feature>
<evidence type="ECO:0000259" key="6">
    <source>
        <dbReference type="PROSITE" id="PS51304"/>
    </source>
</evidence>
<evidence type="ECO:0000256" key="1">
    <source>
        <dbReference type="ARBA" id="ARBA00004123"/>
    </source>
</evidence>
<dbReference type="Gene3D" id="2.60.120.200">
    <property type="match status" value="1"/>
</dbReference>
<sequence>LRGICQKHQKFSIQSRVHRLSPRSSPLNCARSRAQHSVVAMATNGDTVWLPTDYHERLKIILSEANSRVEQSAMLKLAAKRSADSASLSDDAAALPSVKYCLWKKGTQFTYDIPDGLIEGDCVEIKGILSGHRVVLELSSRQQTGARAQIPLRVSINRGGHFELLCQPEPGARDRLKTGKSKGEFRTGSSFTVQILVENERYEVRLNDEVLSTIEHGSLHSMIHMLMLDGEAEFTSVEFLDIEDIDASSESEQEEIGINQVLTEPLDTHEEVEADFILPKKVKEQESGVQYPWSKKNEPKPNKTLNINEKKPDLDIDVKAPDVDVDIDTNVKLKKPDVDIDVKGPKVKGPHFRMPSFGFKGPKVKGPDVDIDVDAPDVDV</sequence>
<reference evidence="8" key="1">
    <citation type="submission" date="2016-11" db="UniProtKB">
        <authorList>
            <consortium name="WormBaseParasite"/>
        </authorList>
    </citation>
    <scope>IDENTIFICATION</scope>
</reference>
<dbReference type="InterPro" id="IPR052082">
    <property type="entry name" value="Myelin_sheath_structural"/>
</dbReference>
<dbReference type="GO" id="GO:0005737">
    <property type="term" value="C:cytoplasm"/>
    <property type="evidence" value="ECO:0007669"/>
    <property type="project" value="TreeGrafter"/>
</dbReference>
<dbReference type="SUPFAM" id="SSF49899">
    <property type="entry name" value="Concanavalin A-like lectins/glucanases"/>
    <property type="match status" value="1"/>
</dbReference>
<dbReference type="PROSITE" id="PS51304">
    <property type="entry name" value="GALECTIN"/>
    <property type="match status" value="1"/>
</dbReference>
<dbReference type="PANTHER" id="PTHR23348">
    <property type="entry name" value="PERIAXIN/AHNAK"/>
    <property type="match status" value="1"/>
</dbReference>
<accession>A0A1I8I3S1</accession>
<dbReference type="GO" id="GO:0043484">
    <property type="term" value="P:regulation of RNA splicing"/>
    <property type="evidence" value="ECO:0007669"/>
    <property type="project" value="TreeGrafter"/>
</dbReference>
<evidence type="ECO:0000313" key="8">
    <source>
        <dbReference type="WBParaSite" id="maker-uti_cns_0009873-snap-gene-0.5-mRNA-1"/>
    </source>
</evidence>
<dbReference type="InterPro" id="IPR013320">
    <property type="entry name" value="ConA-like_dom_sf"/>
</dbReference>
<dbReference type="SMART" id="SM00908">
    <property type="entry name" value="Gal-bind_lectin"/>
    <property type="match status" value="1"/>
</dbReference>
<keyword evidence="3" id="KW-0539">Nucleus</keyword>
<feature type="region of interest" description="Disordered" evidence="5">
    <location>
        <begin position="340"/>
        <end position="380"/>
    </location>
</feature>
<name>A0A1I8I3S1_9PLAT</name>
<dbReference type="GO" id="GO:0005634">
    <property type="term" value="C:nucleus"/>
    <property type="evidence" value="ECO:0007669"/>
    <property type="project" value="UniProtKB-SubCell"/>
</dbReference>
<dbReference type="Proteomes" id="UP000095280">
    <property type="component" value="Unplaced"/>
</dbReference>
<evidence type="ECO:0000256" key="2">
    <source>
        <dbReference type="ARBA" id="ARBA00022734"/>
    </source>
</evidence>
<dbReference type="AlphaFoldDB" id="A0A1I8I3S1"/>
<dbReference type="WBParaSite" id="maker-uti_cns_0009873-snap-gene-0.5-mRNA-1">
    <property type="protein sequence ID" value="maker-uti_cns_0009873-snap-gene-0.5-mRNA-1"/>
    <property type="gene ID" value="maker-uti_cns_0009873-snap-gene-0.5"/>
</dbReference>
<dbReference type="InterPro" id="IPR001079">
    <property type="entry name" value="Galectin_CRD"/>
</dbReference>
<feature type="compositionally biased region" description="Acidic residues" evidence="5">
    <location>
        <begin position="369"/>
        <end position="380"/>
    </location>
</feature>
<keyword evidence="7" id="KW-1185">Reference proteome</keyword>
<dbReference type="Pfam" id="PF00337">
    <property type="entry name" value="Gal-bind_lectin"/>
    <property type="match status" value="1"/>
</dbReference>
<protein>
    <recommendedName>
        <fullName evidence="4">Galectin</fullName>
    </recommendedName>
</protein>